<dbReference type="RefSeq" id="WP_092541754.1">
    <property type="nucleotide sequence ID" value="NZ_FOKV01000003.1"/>
</dbReference>
<evidence type="ECO:0000313" key="1">
    <source>
        <dbReference type="EMBL" id="SFC24977.1"/>
    </source>
</evidence>
<dbReference type="SUPFAM" id="SSF52833">
    <property type="entry name" value="Thioredoxin-like"/>
    <property type="match status" value="1"/>
</dbReference>
<sequence>MGIFDKMFGGGENESNNQSKVNWRPLTDISEVEVAEMESQQQLVAILKHSTRCGISRMVLRQFENSYDLPEDAEVKLYFLDLLSHRDISNEIADRFKVRHESPQLIILQQKQVVHHSSHQDIDVNNIKEFL</sequence>
<dbReference type="InterPro" id="IPR022551">
    <property type="entry name" value="BrxC"/>
</dbReference>
<evidence type="ECO:0000313" key="2">
    <source>
        <dbReference type="Proteomes" id="UP000199438"/>
    </source>
</evidence>
<dbReference type="Pfam" id="PF11009">
    <property type="entry name" value="BrxC"/>
    <property type="match status" value="1"/>
</dbReference>
<proteinExistence type="predicted"/>
<name>A0A1I1HLL9_9FLAO</name>
<reference evidence="2" key="1">
    <citation type="submission" date="2016-10" db="EMBL/GenBank/DDBJ databases">
        <authorList>
            <person name="Varghese N."/>
            <person name="Submissions S."/>
        </authorList>
    </citation>
    <scope>NUCLEOTIDE SEQUENCE [LARGE SCALE GENOMIC DNA]</scope>
    <source>
        <strain evidence="2">DSM 24499</strain>
    </source>
</reference>
<dbReference type="AlphaFoldDB" id="A0A1I1HLL9"/>
<protein>
    <submittedName>
        <fullName evidence="1">Bacillithiol system protein YtxJ</fullName>
    </submittedName>
</protein>
<dbReference type="NCBIfam" id="TIGR04019">
    <property type="entry name" value="B_thiol_YtxJ"/>
    <property type="match status" value="1"/>
</dbReference>
<dbReference type="Gene3D" id="3.40.30.10">
    <property type="entry name" value="Glutaredoxin"/>
    <property type="match status" value="1"/>
</dbReference>
<dbReference type="OrthoDB" id="677051at2"/>
<dbReference type="InterPro" id="IPR036249">
    <property type="entry name" value="Thioredoxin-like_sf"/>
</dbReference>
<organism evidence="1 2">
    <name type="scientific">Zunongwangia mangrovi</name>
    <dbReference type="NCBI Taxonomy" id="1334022"/>
    <lineage>
        <taxon>Bacteria</taxon>
        <taxon>Pseudomonadati</taxon>
        <taxon>Bacteroidota</taxon>
        <taxon>Flavobacteriia</taxon>
        <taxon>Flavobacteriales</taxon>
        <taxon>Flavobacteriaceae</taxon>
        <taxon>Zunongwangia</taxon>
    </lineage>
</organism>
<keyword evidence="2" id="KW-1185">Reference proteome</keyword>
<dbReference type="Proteomes" id="UP000199438">
    <property type="component" value="Unassembled WGS sequence"/>
</dbReference>
<gene>
    <name evidence="1" type="ORF">SAMN04487907_103102</name>
</gene>
<dbReference type="STRING" id="1334022.SAMN04487907_103102"/>
<accession>A0A1I1HLL9</accession>
<dbReference type="EMBL" id="FOKV01000003">
    <property type="protein sequence ID" value="SFC24977.1"/>
    <property type="molecule type" value="Genomic_DNA"/>
</dbReference>